<sequence length="153" mass="17827">MVHGWDPRSTLEAVIPVGCTRRHDRDPRRWRYRMQKYYQQAREQVNQRLCEAIADRAGAHNDLILREGYAKKLAHLWHGPFRIAEKIGGYAVRFEIRGSTYSIFPVVHVSKIKPVKIFPDRPIGLTLMKLAYPKIVGSKSETQMNKQWIGFPI</sequence>
<proteinExistence type="predicted"/>
<dbReference type="OrthoDB" id="101303at2759"/>
<evidence type="ECO:0008006" key="3">
    <source>
        <dbReference type="Google" id="ProtNLM"/>
    </source>
</evidence>
<reference evidence="2" key="1">
    <citation type="submission" date="2017-03" db="EMBL/GenBank/DDBJ databases">
        <title>Phytopthora megakarya and P. palmivora, two closely related causual agents of cacao black pod achieved similar genome size and gene model numbers by different mechanisms.</title>
        <authorList>
            <person name="Ali S."/>
            <person name="Shao J."/>
            <person name="Larry D.J."/>
            <person name="Kronmiller B."/>
            <person name="Shen D."/>
            <person name="Strem M.D."/>
            <person name="Melnick R.L."/>
            <person name="Guiltinan M.J."/>
            <person name="Tyler B.M."/>
            <person name="Meinhardt L.W."/>
            <person name="Bailey B.A."/>
        </authorList>
    </citation>
    <scope>NUCLEOTIDE SEQUENCE [LARGE SCALE GENOMIC DNA]</scope>
    <source>
        <strain evidence="2">zdho120</strain>
    </source>
</reference>
<keyword evidence="2" id="KW-1185">Reference proteome</keyword>
<accession>A0A225WQX5</accession>
<organism evidence="1 2">
    <name type="scientific">Phytophthora megakarya</name>
    <dbReference type="NCBI Taxonomy" id="4795"/>
    <lineage>
        <taxon>Eukaryota</taxon>
        <taxon>Sar</taxon>
        <taxon>Stramenopiles</taxon>
        <taxon>Oomycota</taxon>
        <taxon>Peronosporomycetes</taxon>
        <taxon>Peronosporales</taxon>
        <taxon>Peronosporaceae</taxon>
        <taxon>Phytophthora</taxon>
    </lineage>
</organism>
<comment type="caution">
    <text evidence="1">The sequence shown here is derived from an EMBL/GenBank/DDBJ whole genome shotgun (WGS) entry which is preliminary data.</text>
</comment>
<gene>
    <name evidence="1" type="ORF">PHMEG_0006323</name>
</gene>
<dbReference type="Proteomes" id="UP000198211">
    <property type="component" value="Unassembled WGS sequence"/>
</dbReference>
<dbReference type="AlphaFoldDB" id="A0A225WQX5"/>
<evidence type="ECO:0000313" key="1">
    <source>
        <dbReference type="EMBL" id="OWZ19427.1"/>
    </source>
</evidence>
<name>A0A225WQX5_9STRA</name>
<dbReference type="EMBL" id="NBNE01000444">
    <property type="protein sequence ID" value="OWZ19427.1"/>
    <property type="molecule type" value="Genomic_DNA"/>
</dbReference>
<protein>
    <recommendedName>
        <fullName evidence="3">Reverse transcriptase</fullName>
    </recommendedName>
</protein>
<evidence type="ECO:0000313" key="2">
    <source>
        <dbReference type="Proteomes" id="UP000198211"/>
    </source>
</evidence>